<evidence type="ECO:0000313" key="3">
    <source>
        <dbReference type="EMBL" id="PRQ03045.1"/>
    </source>
</evidence>
<proteinExistence type="predicted"/>
<protein>
    <submittedName>
        <fullName evidence="3">Uncharacterized protein</fullName>
    </submittedName>
</protein>
<keyword evidence="2" id="KW-1133">Transmembrane helix</keyword>
<accession>A0A2S9YD73</accession>
<dbReference type="AlphaFoldDB" id="A0A2S9YD73"/>
<gene>
    <name evidence="3" type="ORF">ENSA5_18160</name>
</gene>
<keyword evidence="4" id="KW-1185">Reference proteome</keyword>
<dbReference type="Proteomes" id="UP000237968">
    <property type="component" value="Unassembled WGS sequence"/>
</dbReference>
<organism evidence="3 4">
    <name type="scientific">Enhygromyxa salina</name>
    <dbReference type="NCBI Taxonomy" id="215803"/>
    <lineage>
        <taxon>Bacteria</taxon>
        <taxon>Pseudomonadati</taxon>
        <taxon>Myxococcota</taxon>
        <taxon>Polyangia</taxon>
        <taxon>Nannocystales</taxon>
        <taxon>Nannocystaceae</taxon>
        <taxon>Enhygromyxa</taxon>
    </lineage>
</organism>
<reference evidence="3 4" key="1">
    <citation type="submission" date="2018-03" db="EMBL/GenBank/DDBJ databases">
        <title>Draft Genome Sequences of the Obligatory Marine Myxobacteria Enhygromyxa salina SWB005.</title>
        <authorList>
            <person name="Poehlein A."/>
            <person name="Moghaddam J.A."/>
            <person name="Harms H."/>
            <person name="Alanjari M."/>
            <person name="Koenig G.M."/>
            <person name="Daniel R."/>
            <person name="Schaeberle T.F."/>
        </authorList>
    </citation>
    <scope>NUCLEOTIDE SEQUENCE [LARGE SCALE GENOMIC DNA]</scope>
    <source>
        <strain evidence="3 4">SWB005</strain>
    </source>
</reference>
<feature type="transmembrane region" description="Helical" evidence="2">
    <location>
        <begin position="104"/>
        <end position="126"/>
    </location>
</feature>
<keyword evidence="2" id="KW-0472">Membrane</keyword>
<feature type="region of interest" description="Disordered" evidence="1">
    <location>
        <begin position="67"/>
        <end position="91"/>
    </location>
</feature>
<comment type="caution">
    <text evidence="3">The sequence shown here is derived from an EMBL/GenBank/DDBJ whole genome shotgun (WGS) entry which is preliminary data.</text>
</comment>
<name>A0A2S9YD73_9BACT</name>
<sequence length="217" mass="23088">MVCVTHANPRLCPGTIPGRVLEQPLKMPYQVSRTDTGQFVLMDPSTDTVIIDDDLSAGFDKLDSTVANKPVKATPPGPEGSGADPTTQGSSAFSFEGGPRYTPVLLAVVLPFAWLAVLYFALANLLSEHALDRGAAKETQTKIEELERELQSLRSEIAGAPRTAKKPPKSKPKSKPKPKPKPKPTPVKTVGTARGPETAGEQANDPSKDPANNKGAR</sequence>
<dbReference type="EMBL" id="PVNK01000107">
    <property type="protein sequence ID" value="PRQ03045.1"/>
    <property type="molecule type" value="Genomic_DNA"/>
</dbReference>
<evidence type="ECO:0000256" key="2">
    <source>
        <dbReference type="SAM" id="Phobius"/>
    </source>
</evidence>
<feature type="region of interest" description="Disordered" evidence="1">
    <location>
        <begin position="153"/>
        <end position="217"/>
    </location>
</feature>
<evidence type="ECO:0000256" key="1">
    <source>
        <dbReference type="SAM" id="MobiDB-lite"/>
    </source>
</evidence>
<feature type="compositionally biased region" description="Basic residues" evidence="1">
    <location>
        <begin position="163"/>
        <end position="182"/>
    </location>
</feature>
<evidence type="ECO:0000313" key="4">
    <source>
        <dbReference type="Proteomes" id="UP000237968"/>
    </source>
</evidence>
<keyword evidence="2" id="KW-0812">Transmembrane</keyword>